<dbReference type="InterPro" id="IPR001810">
    <property type="entry name" value="F-box_dom"/>
</dbReference>
<name>A0A2C9U1I7_MANES</name>
<dbReference type="Proteomes" id="UP000091857">
    <property type="component" value="Chromosome 18"/>
</dbReference>
<reference evidence="3" key="1">
    <citation type="journal article" date="2016" name="Nat. Biotechnol.">
        <title>Sequencing wild and cultivated cassava and related species reveals extensive interspecific hybridization and genetic diversity.</title>
        <authorList>
            <person name="Bredeson J.V."/>
            <person name="Lyons J.B."/>
            <person name="Prochnik S.E."/>
            <person name="Wu G.A."/>
            <person name="Ha C.M."/>
            <person name="Edsinger-Gonzales E."/>
            <person name="Grimwood J."/>
            <person name="Schmutz J."/>
            <person name="Rabbi I.Y."/>
            <person name="Egesi C."/>
            <person name="Nauluvula P."/>
            <person name="Lebot V."/>
            <person name="Ndunguru J."/>
            <person name="Mkamilo G."/>
            <person name="Bart R.S."/>
            <person name="Setter T.L."/>
            <person name="Gleadow R.M."/>
            <person name="Kulakow P."/>
            <person name="Ferguson M.E."/>
            <person name="Rounsley S."/>
            <person name="Rokhsar D.S."/>
        </authorList>
    </citation>
    <scope>NUCLEOTIDE SEQUENCE [LARGE SCALE GENOMIC DNA]</scope>
    <source>
        <strain evidence="3">cv. AM560-2</strain>
    </source>
</reference>
<accession>A0A2C9U1I7</accession>
<feature type="domain" description="F-box" evidence="1">
    <location>
        <begin position="6"/>
        <end position="52"/>
    </location>
</feature>
<dbReference type="InterPro" id="IPR036047">
    <property type="entry name" value="F-box-like_dom_sf"/>
</dbReference>
<dbReference type="Gene3D" id="1.20.1280.50">
    <property type="match status" value="1"/>
</dbReference>
<organism evidence="2 3">
    <name type="scientific">Manihot esculenta</name>
    <name type="common">Cassava</name>
    <name type="synonym">Jatropha manihot</name>
    <dbReference type="NCBI Taxonomy" id="3983"/>
    <lineage>
        <taxon>Eukaryota</taxon>
        <taxon>Viridiplantae</taxon>
        <taxon>Streptophyta</taxon>
        <taxon>Embryophyta</taxon>
        <taxon>Tracheophyta</taxon>
        <taxon>Spermatophyta</taxon>
        <taxon>Magnoliopsida</taxon>
        <taxon>eudicotyledons</taxon>
        <taxon>Gunneridae</taxon>
        <taxon>Pentapetalae</taxon>
        <taxon>rosids</taxon>
        <taxon>fabids</taxon>
        <taxon>Malpighiales</taxon>
        <taxon>Euphorbiaceae</taxon>
        <taxon>Crotonoideae</taxon>
        <taxon>Manihoteae</taxon>
        <taxon>Manihot</taxon>
    </lineage>
</organism>
<gene>
    <name evidence="2" type="ORF">MANES_18G077300v8</name>
</gene>
<dbReference type="Pfam" id="PF12937">
    <property type="entry name" value="F-box-like"/>
    <property type="match status" value="1"/>
</dbReference>
<dbReference type="InterPro" id="IPR025886">
    <property type="entry name" value="PP2-like"/>
</dbReference>
<dbReference type="STRING" id="3983.A0A2C9U1I7"/>
<dbReference type="AlphaFoldDB" id="A0A2C9U1I7"/>
<proteinExistence type="predicted"/>
<sequence>MDGNEGTQISALPEGCISNVLSFTSPRDACTLSTVSSLFKNAAESDTVWERFFPKDFQSIIARADDHHSLLASSPTKKHLFLRLCQNPILIDDGKKSFALDKWTGKKCYMLSARDLTIVWSDTPVYWRWVSDPDSRFEEVAELIDVCWLEIHGKIETQMLSPATMYTAYLVFKLAREAYGWHAPPAEVSVGLAGSESTKSRVCLDTGRGRRLHLPIGYPKEREDGWLEVKLGEFFNKEGEDGELEMSFLEVKGGHWKRGLVVQGIEIRPASE</sequence>
<protein>
    <recommendedName>
        <fullName evidence="1">F-box domain-containing protein</fullName>
    </recommendedName>
</protein>
<dbReference type="PANTHER" id="PTHR32278">
    <property type="entry name" value="F-BOX DOMAIN-CONTAINING PROTEIN"/>
    <property type="match status" value="1"/>
</dbReference>
<dbReference type="SUPFAM" id="SSF81383">
    <property type="entry name" value="F-box domain"/>
    <property type="match status" value="1"/>
</dbReference>
<dbReference type="PROSITE" id="PS50181">
    <property type="entry name" value="FBOX"/>
    <property type="match status" value="1"/>
</dbReference>
<dbReference type="CDD" id="cd22162">
    <property type="entry name" value="F-box_AtSKIP3-like"/>
    <property type="match status" value="1"/>
</dbReference>
<comment type="caution">
    <text evidence="2">The sequence shown here is derived from an EMBL/GenBank/DDBJ whole genome shotgun (WGS) entry which is preliminary data.</text>
</comment>
<dbReference type="Pfam" id="PF14299">
    <property type="entry name" value="PP2"/>
    <property type="match status" value="1"/>
</dbReference>
<evidence type="ECO:0000313" key="2">
    <source>
        <dbReference type="EMBL" id="OAY23416.1"/>
    </source>
</evidence>
<dbReference type="EMBL" id="CM004404">
    <property type="protein sequence ID" value="OAY23416.1"/>
    <property type="molecule type" value="Genomic_DNA"/>
</dbReference>
<dbReference type="OrthoDB" id="1918565at2759"/>
<keyword evidence="3" id="KW-1185">Reference proteome</keyword>
<dbReference type="Gramene" id="Manes.18G077300.1.v8.1">
    <property type="protein sequence ID" value="Manes.18G077300.1.v8.1.CDS"/>
    <property type="gene ID" value="Manes.18G077300.v8.1"/>
</dbReference>
<evidence type="ECO:0000259" key="1">
    <source>
        <dbReference type="PROSITE" id="PS50181"/>
    </source>
</evidence>
<dbReference type="OMA" id="HMARILR"/>
<evidence type="ECO:0000313" key="3">
    <source>
        <dbReference type="Proteomes" id="UP000091857"/>
    </source>
</evidence>
<dbReference type="PANTHER" id="PTHR32278:SF111">
    <property type="entry name" value="F-BOX PROTEIN PP2-B12-RELATED"/>
    <property type="match status" value="1"/>
</dbReference>
<dbReference type="SMART" id="SM00256">
    <property type="entry name" value="FBOX"/>
    <property type="match status" value="1"/>
</dbReference>